<comment type="caution">
    <text evidence="1">The sequence shown here is derived from an EMBL/GenBank/DDBJ whole genome shotgun (WGS) entry which is preliminary data.</text>
</comment>
<gene>
    <name evidence="1" type="ORF">BaRGS_00032030</name>
</gene>
<name>A0ABD0JPF7_9CAEN</name>
<protein>
    <submittedName>
        <fullName evidence="1">Uncharacterized protein</fullName>
    </submittedName>
</protein>
<organism evidence="1 2">
    <name type="scientific">Batillaria attramentaria</name>
    <dbReference type="NCBI Taxonomy" id="370345"/>
    <lineage>
        <taxon>Eukaryota</taxon>
        <taxon>Metazoa</taxon>
        <taxon>Spiralia</taxon>
        <taxon>Lophotrochozoa</taxon>
        <taxon>Mollusca</taxon>
        <taxon>Gastropoda</taxon>
        <taxon>Caenogastropoda</taxon>
        <taxon>Sorbeoconcha</taxon>
        <taxon>Cerithioidea</taxon>
        <taxon>Batillariidae</taxon>
        <taxon>Batillaria</taxon>
    </lineage>
</organism>
<accession>A0ABD0JPF7</accession>
<dbReference type="AlphaFoldDB" id="A0ABD0JPF7"/>
<dbReference type="Proteomes" id="UP001519460">
    <property type="component" value="Unassembled WGS sequence"/>
</dbReference>
<reference evidence="1 2" key="1">
    <citation type="journal article" date="2023" name="Sci. Data">
        <title>Genome assembly of the Korean intertidal mud-creeper Batillaria attramentaria.</title>
        <authorList>
            <person name="Patra A.K."/>
            <person name="Ho P.T."/>
            <person name="Jun S."/>
            <person name="Lee S.J."/>
            <person name="Kim Y."/>
            <person name="Won Y.J."/>
        </authorList>
    </citation>
    <scope>NUCLEOTIDE SEQUENCE [LARGE SCALE GENOMIC DNA]</scope>
    <source>
        <strain evidence="1">Wonlab-2016</strain>
    </source>
</reference>
<proteinExistence type="predicted"/>
<dbReference type="EMBL" id="JACVVK020000367">
    <property type="protein sequence ID" value="KAK7476737.1"/>
    <property type="molecule type" value="Genomic_DNA"/>
</dbReference>
<keyword evidence="2" id="KW-1185">Reference proteome</keyword>
<evidence type="ECO:0000313" key="1">
    <source>
        <dbReference type="EMBL" id="KAK7476737.1"/>
    </source>
</evidence>
<sequence>MWGGGGFCFFSLWQYEKRNENREFGRQESSDVRRVRTSGEFERQESSDVRKCVDGEWKFKVLVSSCCTSLASACSFIYNHMDATLPLVRYFNTNRVLRGDDQ</sequence>
<evidence type="ECO:0000313" key="2">
    <source>
        <dbReference type="Proteomes" id="UP001519460"/>
    </source>
</evidence>